<sequence length="120" mass="12993">MKILALALTVVLLSAGRARAQVPVQTQFALQRGWLYFSPPAQRLVLDTVAAPGRQNIPTTYTTLDGYRLALQGSGRFLWWGPTIQPGSTMPTAAKTEAGPCSCWRMPTVGCCSWLLPTAT</sequence>
<proteinExistence type="predicted"/>
<name>A0A8T9Q3S5_9BACT</name>
<dbReference type="Proteomes" id="UP000831796">
    <property type="component" value="Chromosome"/>
</dbReference>
<gene>
    <name evidence="2" type="ORF">MUN79_20820</name>
</gene>
<dbReference type="RefSeq" id="WP_244674502.1">
    <property type="nucleotide sequence ID" value="NZ_CP095046.1"/>
</dbReference>
<dbReference type="AlphaFoldDB" id="A0A8T9Q3S5"/>
<accession>A0A8T9Q3S5</accession>
<organism evidence="2 3">
    <name type="scientific">Hymenobacter cellulosilyticus</name>
    <dbReference type="NCBI Taxonomy" id="2932248"/>
    <lineage>
        <taxon>Bacteria</taxon>
        <taxon>Pseudomonadati</taxon>
        <taxon>Bacteroidota</taxon>
        <taxon>Cytophagia</taxon>
        <taxon>Cytophagales</taxon>
        <taxon>Hymenobacteraceae</taxon>
        <taxon>Hymenobacter</taxon>
    </lineage>
</organism>
<dbReference type="KEGG" id="hcu:MUN79_20820"/>
<dbReference type="EMBL" id="CP095046">
    <property type="protein sequence ID" value="UOQ71091.1"/>
    <property type="molecule type" value="Genomic_DNA"/>
</dbReference>
<keyword evidence="1" id="KW-0732">Signal</keyword>
<evidence type="ECO:0000313" key="2">
    <source>
        <dbReference type="EMBL" id="UOQ71091.1"/>
    </source>
</evidence>
<evidence type="ECO:0000313" key="3">
    <source>
        <dbReference type="Proteomes" id="UP000831796"/>
    </source>
</evidence>
<reference evidence="2" key="1">
    <citation type="submission" date="2022-04" db="EMBL/GenBank/DDBJ databases">
        <title>Hymenobacter sp. isolated from the air.</title>
        <authorList>
            <person name="Won M."/>
            <person name="Lee C.-M."/>
            <person name="Woen H.-Y."/>
            <person name="Kwon S.-W."/>
        </authorList>
    </citation>
    <scope>NUCLEOTIDE SEQUENCE</scope>
    <source>
        <strain evidence="2">5116S-3</strain>
    </source>
</reference>
<feature type="signal peptide" evidence="1">
    <location>
        <begin position="1"/>
        <end position="20"/>
    </location>
</feature>
<evidence type="ECO:0000256" key="1">
    <source>
        <dbReference type="SAM" id="SignalP"/>
    </source>
</evidence>
<protein>
    <submittedName>
        <fullName evidence="2">Uncharacterized protein</fullName>
    </submittedName>
</protein>
<keyword evidence="3" id="KW-1185">Reference proteome</keyword>
<feature type="chain" id="PRO_5035889621" evidence="1">
    <location>
        <begin position="21"/>
        <end position="120"/>
    </location>
</feature>